<evidence type="ECO:0000256" key="1">
    <source>
        <dbReference type="ARBA" id="ARBA00004141"/>
    </source>
</evidence>
<dbReference type="Pfam" id="PF06011">
    <property type="entry name" value="TRP"/>
    <property type="match status" value="1"/>
</dbReference>
<feature type="transmembrane region" description="Helical" evidence="8">
    <location>
        <begin position="538"/>
        <end position="558"/>
    </location>
</feature>
<organism evidence="11 12">
    <name type="scientific">Lithohypha guttulata</name>
    <dbReference type="NCBI Taxonomy" id="1690604"/>
    <lineage>
        <taxon>Eukaryota</taxon>
        <taxon>Fungi</taxon>
        <taxon>Dikarya</taxon>
        <taxon>Ascomycota</taxon>
        <taxon>Pezizomycotina</taxon>
        <taxon>Eurotiomycetes</taxon>
        <taxon>Chaetothyriomycetidae</taxon>
        <taxon>Chaetothyriales</taxon>
        <taxon>Trichomeriaceae</taxon>
        <taxon>Lithohypha</taxon>
    </lineage>
</organism>
<feature type="compositionally biased region" description="Pro residues" evidence="7">
    <location>
        <begin position="923"/>
        <end position="932"/>
    </location>
</feature>
<evidence type="ECO:0000313" key="11">
    <source>
        <dbReference type="EMBL" id="KAK5095880.1"/>
    </source>
</evidence>
<reference evidence="11 12" key="1">
    <citation type="submission" date="2023-08" db="EMBL/GenBank/DDBJ databases">
        <title>Black Yeasts Isolated from many extreme environments.</title>
        <authorList>
            <person name="Coleine C."/>
            <person name="Stajich J.E."/>
            <person name="Selbmann L."/>
        </authorList>
    </citation>
    <scope>NUCLEOTIDE SEQUENCE [LARGE SCALE GENOMIC DNA]</scope>
    <source>
        <strain evidence="11 12">CCFEE 5885</strain>
    </source>
</reference>
<evidence type="ECO:0000256" key="7">
    <source>
        <dbReference type="SAM" id="MobiDB-lite"/>
    </source>
</evidence>
<evidence type="ECO:0000256" key="5">
    <source>
        <dbReference type="ARBA" id="ARBA00022989"/>
    </source>
</evidence>
<keyword evidence="5 8" id="KW-1133">Transmembrane helix</keyword>
<feature type="transmembrane region" description="Helical" evidence="8">
    <location>
        <begin position="428"/>
        <end position="449"/>
    </location>
</feature>
<feature type="transmembrane region" description="Helical" evidence="8">
    <location>
        <begin position="392"/>
        <end position="416"/>
    </location>
</feature>
<feature type="compositionally biased region" description="Polar residues" evidence="7">
    <location>
        <begin position="910"/>
        <end position="920"/>
    </location>
</feature>
<accession>A0ABR0KGK1</accession>
<feature type="compositionally biased region" description="Basic and acidic residues" evidence="7">
    <location>
        <begin position="874"/>
        <end position="905"/>
    </location>
</feature>
<feature type="compositionally biased region" description="Polar residues" evidence="7">
    <location>
        <begin position="1009"/>
        <end position="1026"/>
    </location>
</feature>
<evidence type="ECO:0000259" key="10">
    <source>
        <dbReference type="SMART" id="SM01320"/>
    </source>
</evidence>
<dbReference type="SMART" id="SM01320">
    <property type="entry name" value="TRP_N"/>
    <property type="match status" value="1"/>
</dbReference>
<sequence>MVQGTARLNGWLRILLCGWLFSFITPAYGAFVEFSNCLSENFVNSEPRILQFVPLNVSATFNTTGDAHMLNVTFYGNVTGQLYPGTYPSPDDPSWDNPNNTFGKIVDVQDGAELATTLFATYNVLSYTPYTASPARFCENAVNEGCPLGPVFYRNSTDIRDLPGYTIAHDMGSSYAFSTIETTTRIQAGTASGQWYACVSAQITPDLGGSLKGLLGYLPLGILIIVGIATVAAAMFSPWGSIHIFYWSSNYGRDEDVLRLVTPGFGDCLQYIQFVVFTGSLSLHYPGFYQPVVSQLGWSTLLFNESLVTGGNGTTAVVDGVYQYRPNTIRGLDRITQLIGMTSPSDAWADMMVWLVVIVGCVIVVTQIAFLLQWIYRQVKHVAPEDLRSMNWYFSVGNIVRIAIGYFLLPLVALSMYQFVIASLGPTYAVALAAVVLVMTIAFACWLTFKFIRIRPRSFMFDDLQTVLLYGPLYNTYRDETATFALIPILVNLLRGIAIGAVQDSGVAQVVLLAICELILILTLNFVRPYSGSTSMNVYQTCFAILRLLTVLLSIAFVPSLGVATASRGWLGYVILLIHACVLIFGFLINAIQTLIEVIARLAGAGAAGGRGAERGGLVRVFGMRQLSRRLPRQDAGVRNSMGSNAQMLVTPEPCDNEEMTMTRSRTRTMSGSSNLLLDGNRRKRASQADGISQGRQTPDGQSTMSRLSRSLASPGAIVGLTKSESRDPYYRPPRRNTNDFMTMNGKTGLSSSSQKDAAESKMTALDNAGEGASQVRTEREDEEGNGAELTKSKTDYATREVDFYYGVRGGPLSGGGGTRRMKTGPGDPTGRVSSARGWFKGILGGKTKEKSKGFEVVRSAKAPPPGMMTPTPEVDKETEVSEIYRDEPEHDEHEQEEERPRTPDDDAASFSTAGESYTSPIPRAPTRPPVLPTMDSFGDIELPSRIGSEASRQRAPPVDEEMPPVPPVPRKSSRRTSSQGPQPEGLRAPPVAASSTESSARLNRELHINTTSQQQRLPFSPTASNRQRHSRHSVAISDASSFLDEPIADDIDEPQNRRRSGLGERPNSIGYVNQHRTSDNIRYSPHEAQIPTLSTVEYGYQPTQQAQQVQPAQRPQIRTQEHQHAQKPELAHVSSPETPWTPAWNGSSAYEDGTRRHSRFRD</sequence>
<feature type="chain" id="PRO_5046694038" description="ML-like domain-containing protein" evidence="9">
    <location>
        <begin position="30"/>
        <end position="1163"/>
    </location>
</feature>
<proteinExistence type="inferred from homology"/>
<evidence type="ECO:0000256" key="6">
    <source>
        <dbReference type="ARBA" id="ARBA00023136"/>
    </source>
</evidence>
<evidence type="ECO:0000256" key="9">
    <source>
        <dbReference type="SAM" id="SignalP"/>
    </source>
</evidence>
<comment type="similarity">
    <text evidence="2">Belongs to the transient receptor potential (TRP) ion channel family.</text>
</comment>
<keyword evidence="6 8" id="KW-0472">Membrane</keyword>
<name>A0ABR0KGK1_9EURO</name>
<evidence type="ECO:0000256" key="2">
    <source>
        <dbReference type="ARBA" id="ARBA00010642"/>
    </source>
</evidence>
<feature type="transmembrane region" description="Helical" evidence="8">
    <location>
        <begin position="507"/>
        <end position="526"/>
    </location>
</feature>
<feature type="domain" description="ML-like" evidence="10">
    <location>
        <begin position="27"/>
        <end position="210"/>
    </location>
</feature>
<keyword evidence="3 8" id="KW-0812">Transmembrane</keyword>
<feature type="compositionally biased region" description="Polar residues" evidence="7">
    <location>
        <begin position="739"/>
        <end position="756"/>
    </location>
</feature>
<feature type="signal peptide" evidence="9">
    <location>
        <begin position="1"/>
        <end position="29"/>
    </location>
</feature>
<feature type="transmembrane region" description="Helical" evidence="8">
    <location>
        <begin position="570"/>
        <end position="592"/>
    </location>
</feature>
<dbReference type="EMBL" id="JAVRRG010000025">
    <property type="protein sequence ID" value="KAK5095880.1"/>
    <property type="molecule type" value="Genomic_DNA"/>
</dbReference>
<protein>
    <recommendedName>
        <fullName evidence="10">ML-like domain-containing protein</fullName>
    </recommendedName>
</protein>
<dbReference type="InterPro" id="IPR032800">
    <property type="entry name" value="TRP_N"/>
</dbReference>
<comment type="caution">
    <text evidence="11">The sequence shown here is derived from an EMBL/GenBank/DDBJ whole genome shotgun (WGS) entry which is preliminary data.</text>
</comment>
<feature type="transmembrane region" description="Helical" evidence="8">
    <location>
        <begin position="214"/>
        <end position="236"/>
    </location>
</feature>
<comment type="subcellular location">
    <subcellularLocation>
        <location evidence="1">Membrane</location>
        <topology evidence="1">Multi-pass membrane protein</topology>
    </subcellularLocation>
</comment>
<feature type="compositionally biased region" description="Basic and acidic residues" evidence="7">
    <location>
        <begin position="847"/>
        <end position="856"/>
    </location>
</feature>
<feature type="compositionally biased region" description="Basic and acidic residues" evidence="7">
    <location>
        <begin position="1120"/>
        <end position="1131"/>
    </location>
</feature>
<dbReference type="PANTHER" id="PTHR31145">
    <property type="entry name" value="INTEGRAL MEMBRANE PROTEIN (AFU_ORTHOLOGUE AFUA_7G01610)"/>
    <property type="match status" value="1"/>
</dbReference>
<evidence type="ECO:0000256" key="3">
    <source>
        <dbReference type="ARBA" id="ARBA00022692"/>
    </source>
</evidence>
<feature type="compositionally biased region" description="Polar residues" evidence="7">
    <location>
        <begin position="690"/>
        <end position="712"/>
    </location>
</feature>
<dbReference type="Proteomes" id="UP001345013">
    <property type="component" value="Unassembled WGS sequence"/>
</dbReference>
<evidence type="ECO:0000313" key="12">
    <source>
        <dbReference type="Proteomes" id="UP001345013"/>
    </source>
</evidence>
<dbReference type="InterPro" id="IPR010308">
    <property type="entry name" value="TRP_C"/>
</dbReference>
<feature type="region of interest" description="Disordered" evidence="7">
    <location>
        <begin position="815"/>
        <end position="1074"/>
    </location>
</feature>
<keyword evidence="4 9" id="KW-0732">Signal</keyword>
<dbReference type="InterPro" id="IPR040241">
    <property type="entry name" value="TRP_Flc/Pkd2-like"/>
</dbReference>
<dbReference type="PANTHER" id="PTHR31145:SF6">
    <property type="entry name" value="INTEGRAL MEMBRANE PROTEIN (AFU_ORTHOLOGUE AFUA_7G01610)"/>
    <property type="match status" value="1"/>
</dbReference>
<feature type="region of interest" description="Disordered" evidence="7">
    <location>
        <begin position="1104"/>
        <end position="1163"/>
    </location>
</feature>
<evidence type="ECO:0000256" key="8">
    <source>
        <dbReference type="SAM" id="Phobius"/>
    </source>
</evidence>
<dbReference type="Pfam" id="PF14558">
    <property type="entry name" value="TRP_N"/>
    <property type="match status" value="1"/>
</dbReference>
<feature type="compositionally biased region" description="Low complexity" evidence="7">
    <location>
        <begin position="1104"/>
        <end position="1117"/>
    </location>
</feature>
<keyword evidence="12" id="KW-1185">Reference proteome</keyword>
<gene>
    <name evidence="11" type="ORF">LTR24_002844</name>
</gene>
<feature type="compositionally biased region" description="Low complexity" evidence="7">
    <location>
        <begin position="663"/>
        <end position="674"/>
    </location>
</feature>
<feature type="transmembrane region" description="Helical" evidence="8">
    <location>
        <begin position="351"/>
        <end position="372"/>
    </location>
</feature>
<evidence type="ECO:0000256" key="4">
    <source>
        <dbReference type="ARBA" id="ARBA00022729"/>
    </source>
</evidence>
<feature type="region of interest" description="Disordered" evidence="7">
    <location>
        <begin position="663"/>
        <end position="794"/>
    </location>
</feature>